<organism evidence="3 4">
    <name type="scientific">Heliocybe sulcata</name>
    <dbReference type="NCBI Taxonomy" id="5364"/>
    <lineage>
        <taxon>Eukaryota</taxon>
        <taxon>Fungi</taxon>
        <taxon>Dikarya</taxon>
        <taxon>Basidiomycota</taxon>
        <taxon>Agaricomycotina</taxon>
        <taxon>Agaricomycetes</taxon>
        <taxon>Gloeophyllales</taxon>
        <taxon>Gloeophyllaceae</taxon>
        <taxon>Heliocybe</taxon>
    </lineage>
</organism>
<dbReference type="GO" id="GO:0006310">
    <property type="term" value="P:DNA recombination"/>
    <property type="evidence" value="ECO:0007669"/>
    <property type="project" value="UniProtKB-KW"/>
</dbReference>
<evidence type="ECO:0000256" key="1">
    <source>
        <dbReference type="RuleBase" id="RU363044"/>
    </source>
</evidence>
<dbReference type="STRING" id="5364.A0A5C3NN90"/>
<dbReference type="InterPro" id="IPR027417">
    <property type="entry name" value="P-loop_NTPase"/>
</dbReference>
<comment type="catalytic activity">
    <reaction evidence="1">
        <text>ATP + H2O = ADP + phosphate + H(+)</text>
        <dbReference type="Rhea" id="RHEA:13065"/>
        <dbReference type="ChEBI" id="CHEBI:15377"/>
        <dbReference type="ChEBI" id="CHEBI:15378"/>
        <dbReference type="ChEBI" id="CHEBI:30616"/>
        <dbReference type="ChEBI" id="CHEBI:43474"/>
        <dbReference type="ChEBI" id="CHEBI:456216"/>
        <dbReference type="EC" id="5.6.2.3"/>
    </reaction>
</comment>
<dbReference type="GO" id="GO:0043139">
    <property type="term" value="F:5'-3' DNA helicase activity"/>
    <property type="evidence" value="ECO:0007669"/>
    <property type="project" value="UniProtKB-EC"/>
</dbReference>
<dbReference type="InterPro" id="IPR051055">
    <property type="entry name" value="PIF1_helicase"/>
</dbReference>
<dbReference type="EMBL" id="ML213503">
    <property type="protein sequence ID" value="TFK57648.1"/>
    <property type="molecule type" value="Genomic_DNA"/>
</dbReference>
<dbReference type="Proteomes" id="UP000305948">
    <property type="component" value="Unassembled WGS sequence"/>
</dbReference>
<dbReference type="AlphaFoldDB" id="A0A5C3NN90"/>
<keyword evidence="1" id="KW-0234">DNA repair</keyword>
<proteinExistence type="inferred from homology"/>
<dbReference type="GO" id="GO:0016887">
    <property type="term" value="F:ATP hydrolysis activity"/>
    <property type="evidence" value="ECO:0007669"/>
    <property type="project" value="RHEA"/>
</dbReference>
<keyword evidence="1" id="KW-0547">Nucleotide-binding</keyword>
<dbReference type="Gene3D" id="3.40.50.300">
    <property type="entry name" value="P-loop containing nucleotide triphosphate hydrolases"/>
    <property type="match status" value="1"/>
</dbReference>
<keyword evidence="4" id="KW-1185">Reference proteome</keyword>
<dbReference type="InterPro" id="IPR010285">
    <property type="entry name" value="DNA_helicase_pif1-like_DEAD"/>
</dbReference>
<keyword evidence="1" id="KW-0378">Hydrolase</keyword>
<dbReference type="GO" id="GO:0005524">
    <property type="term" value="F:ATP binding"/>
    <property type="evidence" value="ECO:0007669"/>
    <property type="project" value="UniProtKB-KW"/>
</dbReference>
<gene>
    <name evidence="3" type="ORF">OE88DRAFT_158662</name>
</gene>
<dbReference type="PANTHER" id="PTHR47642">
    <property type="entry name" value="ATP-DEPENDENT DNA HELICASE"/>
    <property type="match status" value="1"/>
</dbReference>
<dbReference type="GO" id="GO:0006281">
    <property type="term" value="P:DNA repair"/>
    <property type="evidence" value="ECO:0007669"/>
    <property type="project" value="UniProtKB-KW"/>
</dbReference>
<protein>
    <recommendedName>
        <fullName evidence="1">ATP-dependent DNA helicase</fullName>
        <ecNumber evidence="1">5.6.2.3</ecNumber>
    </recommendedName>
</protein>
<comment type="similarity">
    <text evidence="1">Belongs to the helicase family.</text>
</comment>
<evidence type="ECO:0000313" key="4">
    <source>
        <dbReference type="Proteomes" id="UP000305948"/>
    </source>
</evidence>
<sequence>MSIGEELAVTAATGIASINIGGKTLHSWAGVGLGQEETKDLLLDIVSSSKRRRSRDGKRKRPLSPWERWKTVRTLIVDEISMIDGTLLDKTSSLASCENANIYRLGAFSALRRFLPATSRPGTRRE</sequence>
<keyword evidence="1" id="KW-0347">Helicase</keyword>
<dbReference type="OrthoDB" id="432234at2759"/>
<keyword evidence="1" id="KW-0227">DNA damage</keyword>
<evidence type="ECO:0000259" key="2">
    <source>
        <dbReference type="Pfam" id="PF05970"/>
    </source>
</evidence>
<dbReference type="PANTHER" id="PTHR47642:SF7">
    <property type="entry name" value="ATP-DEPENDENT DNA HELICASE PIF1"/>
    <property type="match status" value="1"/>
</dbReference>
<reference evidence="3 4" key="1">
    <citation type="journal article" date="2019" name="Nat. Ecol. Evol.">
        <title>Megaphylogeny resolves global patterns of mushroom evolution.</title>
        <authorList>
            <person name="Varga T."/>
            <person name="Krizsan K."/>
            <person name="Foldi C."/>
            <person name="Dima B."/>
            <person name="Sanchez-Garcia M."/>
            <person name="Sanchez-Ramirez S."/>
            <person name="Szollosi G.J."/>
            <person name="Szarkandi J.G."/>
            <person name="Papp V."/>
            <person name="Albert L."/>
            <person name="Andreopoulos W."/>
            <person name="Angelini C."/>
            <person name="Antonin V."/>
            <person name="Barry K.W."/>
            <person name="Bougher N.L."/>
            <person name="Buchanan P."/>
            <person name="Buyck B."/>
            <person name="Bense V."/>
            <person name="Catcheside P."/>
            <person name="Chovatia M."/>
            <person name="Cooper J."/>
            <person name="Damon W."/>
            <person name="Desjardin D."/>
            <person name="Finy P."/>
            <person name="Geml J."/>
            <person name="Haridas S."/>
            <person name="Hughes K."/>
            <person name="Justo A."/>
            <person name="Karasinski D."/>
            <person name="Kautmanova I."/>
            <person name="Kiss B."/>
            <person name="Kocsube S."/>
            <person name="Kotiranta H."/>
            <person name="LaButti K.M."/>
            <person name="Lechner B.E."/>
            <person name="Liimatainen K."/>
            <person name="Lipzen A."/>
            <person name="Lukacs Z."/>
            <person name="Mihaltcheva S."/>
            <person name="Morgado L.N."/>
            <person name="Niskanen T."/>
            <person name="Noordeloos M.E."/>
            <person name="Ohm R.A."/>
            <person name="Ortiz-Santana B."/>
            <person name="Ovrebo C."/>
            <person name="Racz N."/>
            <person name="Riley R."/>
            <person name="Savchenko A."/>
            <person name="Shiryaev A."/>
            <person name="Soop K."/>
            <person name="Spirin V."/>
            <person name="Szebenyi C."/>
            <person name="Tomsovsky M."/>
            <person name="Tulloss R.E."/>
            <person name="Uehling J."/>
            <person name="Grigoriev I.V."/>
            <person name="Vagvolgyi C."/>
            <person name="Papp T."/>
            <person name="Martin F.M."/>
            <person name="Miettinen O."/>
            <person name="Hibbett D.S."/>
            <person name="Nagy L.G."/>
        </authorList>
    </citation>
    <scope>NUCLEOTIDE SEQUENCE [LARGE SCALE GENOMIC DNA]</scope>
    <source>
        <strain evidence="3 4">OMC1185</strain>
    </source>
</reference>
<evidence type="ECO:0000313" key="3">
    <source>
        <dbReference type="EMBL" id="TFK57648.1"/>
    </source>
</evidence>
<accession>A0A5C3NN90</accession>
<keyword evidence="1" id="KW-0067">ATP-binding</keyword>
<comment type="cofactor">
    <cofactor evidence="1">
        <name>Mg(2+)</name>
        <dbReference type="ChEBI" id="CHEBI:18420"/>
    </cofactor>
</comment>
<name>A0A5C3NN90_9AGAM</name>
<dbReference type="Pfam" id="PF05970">
    <property type="entry name" value="PIF1"/>
    <property type="match status" value="1"/>
</dbReference>
<dbReference type="EC" id="5.6.2.3" evidence="1"/>
<feature type="domain" description="DNA helicase Pif1-like DEAD-box helicase" evidence="2">
    <location>
        <begin position="5"/>
        <end position="91"/>
    </location>
</feature>
<keyword evidence="1" id="KW-0233">DNA recombination</keyword>
<dbReference type="GO" id="GO:0000723">
    <property type="term" value="P:telomere maintenance"/>
    <property type="evidence" value="ECO:0007669"/>
    <property type="project" value="InterPro"/>
</dbReference>